<evidence type="ECO:0000256" key="2">
    <source>
        <dbReference type="SAM" id="Phobius"/>
    </source>
</evidence>
<dbReference type="Gene3D" id="3.60.21.10">
    <property type="match status" value="1"/>
</dbReference>
<name>A0A1Y2E2C1_9FUNG</name>
<dbReference type="EMBL" id="MCOG01000051">
    <property type="protein sequence ID" value="ORY65693.1"/>
    <property type="molecule type" value="Genomic_DNA"/>
</dbReference>
<organism evidence="5 6">
    <name type="scientific">Neocallimastix californiae</name>
    <dbReference type="NCBI Taxonomy" id="1754190"/>
    <lineage>
        <taxon>Eukaryota</taxon>
        <taxon>Fungi</taxon>
        <taxon>Fungi incertae sedis</taxon>
        <taxon>Chytridiomycota</taxon>
        <taxon>Chytridiomycota incertae sedis</taxon>
        <taxon>Neocallimastigomycetes</taxon>
        <taxon>Neocallimastigales</taxon>
        <taxon>Neocallimastigaceae</taxon>
        <taxon>Neocallimastix</taxon>
    </lineage>
</organism>
<feature type="domain" description="Calcineurin-like phosphoesterase" evidence="4">
    <location>
        <begin position="49"/>
        <end position="242"/>
    </location>
</feature>
<proteinExistence type="predicted"/>
<sequence>MNLKFILPIFFYISNKIIVSSAQTEPDLQNNVSEEQLDSFSYGNDEFKLAIIGDSGTDKEANMVMELSDFDALLHLGDYDYHCNPDTYFEKVLDADRSYQFMGIIGNHDAKRQCPDDAAEKFKENIYKEMMSSKNDKVKCEFSESKFMWTCVYQNMRIIGLTPGVVGADLRDEQLRFLKKNLSEATEDWKICSWHFYDKYYHTGKYPTDGNVVSGYDSDSESFYDYCKDHGAIIFSAHDHVYARTHVMSKFMTPEIDVFDKNSDGKVAQIRNGATLDILNGTGGWEIYIEQGEHKDYEHWVKKYALGDHKENAKRFGGLFCNFNYGGNNKRAHCEFLRINSSEKVFDSFDIYRNEDPENVTYQQIDEEFRNEKVKALLEANNNNDDDDENQGNLKSKEIIDPKTGNTLFTKTNIIIGSSVFAAVLVLGGGILLVKKSKKVKTENFNDDPELVIDKQLTKENSNTNNGNVLAVPTNMGYSCDISDVRTSITTSNQPIQQNDSHAKNQ</sequence>
<evidence type="ECO:0000256" key="1">
    <source>
        <dbReference type="ARBA" id="ARBA00022729"/>
    </source>
</evidence>
<dbReference type="InterPro" id="IPR004843">
    <property type="entry name" value="Calcineurin-like_PHP"/>
</dbReference>
<dbReference type="PANTHER" id="PTHR22953">
    <property type="entry name" value="ACID PHOSPHATASE RELATED"/>
    <property type="match status" value="1"/>
</dbReference>
<keyword evidence="2" id="KW-0472">Membrane</keyword>
<accession>A0A1Y2E2C1</accession>
<dbReference type="Proteomes" id="UP000193920">
    <property type="component" value="Unassembled WGS sequence"/>
</dbReference>
<dbReference type="Pfam" id="PF00149">
    <property type="entry name" value="Metallophos"/>
    <property type="match status" value="1"/>
</dbReference>
<feature type="transmembrane region" description="Helical" evidence="2">
    <location>
        <begin position="414"/>
        <end position="434"/>
    </location>
</feature>
<keyword evidence="2" id="KW-0812">Transmembrane</keyword>
<evidence type="ECO:0000256" key="3">
    <source>
        <dbReference type="SAM" id="SignalP"/>
    </source>
</evidence>
<dbReference type="InterPro" id="IPR029052">
    <property type="entry name" value="Metallo-depent_PP-like"/>
</dbReference>
<evidence type="ECO:0000313" key="5">
    <source>
        <dbReference type="EMBL" id="ORY65693.1"/>
    </source>
</evidence>
<evidence type="ECO:0000313" key="6">
    <source>
        <dbReference type="Proteomes" id="UP000193920"/>
    </source>
</evidence>
<gene>
    <name evidence="5" type="ORF">LY90DRAFT_667958</name>
</gene>
<dbReference type="PANTHER" id="PTHR22953:SF153">
    <property type="entry name" value="PURPLE ACID PHOSPHATASE"/>
    <property type="match status" value="1"/>
</dbReference>
<dbReference type="AlphaFoldDB" id="A0A1Y2E2C1"/>
<dbReference type="GO" id="GO:0003993">
    <property type="term" value="F:acid phosphatase activity"/>
    <property type="evidence" value="ECO:0007669"/>
    <property type="project" value="InterPro"/>
</dbReference>
<dbReference type="InterPro" id="IPR039331">
    <property type="entry name" value="PAPs-like"/>
</dbReference>
<reference evidence="5 6" key="1">
    <citation type="submission" date="2016-08" db="EMBL/GenBank/DDBJ databases">
        <title>A Parts List for Fungal Cellulosomes Revealed by Comparative Genomics.</title>
        <authorList>
            <consortium name="DOE Joint Genome Institute"/>
            <person name="Haitjema C.H."/>
            <person name="Gilmore S.P."/>
            <person name="Henske J.K."/>
            <person name="Solomon K.V."/>
            <person name="De Groot R."/>
            <person name="Kuo A."/>
            <person name="Mondo S.J."/>
            <person name="Salamov A.A."/>
            <person name="Labutti K."/>
            <person name="Zhao Z."/>
            <person name="Chiniquy J."/>
            <person name="Barry K."/>
            <person name="Brewer H.M."/>
            <person name="Purvine S.O."/>
            <person name="Wright A.T."/>
            <person name="Boxma B."/>
            <person name="Van Alen T."/>
            <person name="Hackstein J.H."/>
            <person name="Baker S.E."/>
            <person name="Grigoriev I.V."/>
            <person name="O'Malley M.A."/>
        </authorList>
    </citation>
    <scope>NUCLEOTIDE SEQUENCE [LARGE SCALE GENOMIC DNA]</scope>
    <source>
        <strain evidence="5 6">G1</strain>
    </source>
</reference>
<feature type="chain" id="PRO_5012711429" description="Calcineurin-like phosphoesterase domain-containing protein" evidence="3">
    <location>
        <begin position="23"/>
        <end position="506"/>
    </location>
</feature>
<comment type="caution">
    <text evidence="5">The sequence shown here is derived from an EMBL/GenBank/DDBJ whole genome shotgun (WGS) entry which is preliminary data.</text>
</comment>
<protein>
    <recommendedName>
        <fullName evidence="4">Calcineurin-like phosphoesterase domain-containing protein</fullName>
    </recommendedName>
</protein>
<keyword evidence="1 3" id="KW-0732">Signal</keyword>
<dbReference type="SUPFAM" id="SSF56300">
    <property type="entry name" value="Metallo-dependent phosphatases"/>
    <property type="match status" value="1"/>
</dbReference>
<keyword evidence="6" id="KW-1185">Reference proteome</keyword>
<dbReference type="OrthoDB" id="5597180at2759"/>
<feature type="signal peptide" evidence="3">
    <location>
        <begin position="1"/>
        <end position="22"/>
    </location>
</feature>
<evidence type="ECO:0000259" key="4">
    <source>
        <dbReference type="Pfam" id="PF00149"/>
    </source>
</evidence>
<keyword evidence="2" id="KW-1133">Transmembrane helix</keyword>